<accession>A0ABS7C800</accession>
<dbReference type="SUPFAM" id="SSF47413">
    <property type="entry name" value="lambda repressor-like DNA-binding domains"/>
    <property type="match status" value="1"/>
</dbReference>
<dbReference type="InterPro" id="IPR046335">
    <property type="entry name" value="LacI/GalR-like_sensor"/>
</dbReference>
<dbReference type="InterPro" id="IPR010982">
    <property type="entry name" value="Lambda_DNA-bd_dom_sf"/>
</dbReference>
<dbReference type="PROSITE" id="PS50932">
    <property type="entry name" value="HTH_LACI_2"/>
    <property type="match status" value="1"/>
</dbReference>
<dbReference type="EMBL" id="JAHZIK010000733">
    <property type="protein sequence ID" value="MBW7457039.1"/>
    <property type="molecule type" value="Genomic_DNA"/>
</dbReference>
<dbReference type="Pfam" id="PF00356">
    <property type="entry name" value="LacI"/>
    <property type="match status" value="1"/>
</dbReference>
<dbReference type="PANTHER" id="PTHR30146">
    <property type="entry name" value="LACI-RELATED TRANSCRIPTIONAL REPRESSOR"/>
    <property type="match status" value="1"/>
</dbReference>
<evidence type="ECO:0000259" key="4">
    <source>
        <dbReference type="PROSITE" id="PS50932"/>
    </source>
</evidence>
<evidence type="ECO:0000256" key="1">
    <source>
        <dbReference type="ARBA" id="ARBA00023015"/>
    </source>
</evidence>
<evidence type="ECO:0000256" key="2">
    <source>
        <dbReference type="ARBA" id="ARBA00023125"/>
    </source>
</evidence>
<evidence type="ECO:0000256" key="3">
    <source>
        <dbReference type="ARBA" id="ARBA00023163"/>
    </source>
</evidence>
<keyword evidence="2" id="KW-0238">DNA-binding</keyword>
<dbReference type="InterPro" id="IPR028082">
    <property type="entry name" value="Peripla_BP_I"/>
</dbReference>
<keyword evidence="6" id="KW-1185">Reference proteome</keyword>
<dbReference type="CDD" id="cd06267">
    <property type="entry name" value="PBP1_LacI_sugar_binding-like"/>
    <property type="match status" value="1"/>
</dbReference>
<dbReference type="Gene3D" id="3.40.50.2300">
    <property type="match status" value="2"/>
</dbReference>
<protein>
    <submittedName>
        <fullName evidence="5">LacI family transcriptional regulator</fullName>
    </submittedName>
</protein>
<dbReference type="InterPro" id="IPR000843">
    <property type="entry name" value="HTH_LacI"/>
</dbReference>
<dbReference type="Gene3D" id="1.10.260.40">
    <property type="entry name" value="lambda repressor-like DNA-binding domains"/>
    <property type="match status" value="1"/>
</dbReference>
<feature type="domain" description="HTH lacI-type" evidence="4">
    <location>
        <begin position="1"/>
        <end position="46"/>
    </location>
</feature>
<dbReference type="Proteomes" id="UP001519887">
    <property type="component" value="Unassembled WGS sequence"/>
</dbReference>
<evidence type="ECO:0000313" key="6">
    <source>
        <dbReference type="Proteomes" id="UP001519887"/>
    </source>
</evidence>
<keyword evidence="1" id="KW-0805">Transcription regulation</keyword>
<dbReference type="CDD" id="cd01392">
    <property type="entry name" value="HTH_LacI"/>
    <property type="match status" value="1"/>
</dbReference>
<sequence>MNIKKIAENCGVSVSTVSRILNNKPDVNTVTRDKVIQFMNEHGFRPTVVTNRQDTIGIITPAISFPEYMGELMNGIMETAYSLDMHLTLIPYAGKALHESKDIAHFCRSAGLQGLLVINPPLKSGLPDSLVQFGIPHVVLAASYPDSDITWVDIDNVGGCREAVRHLIRLGHKRIALFHAPILHPCDRDRVNGYQEAMLAEGLQVDPNWIQELDPREDQLQTVKHMLHKAGPTAIFCTTYRGTLAVSSQLQKLGIRVPDEISLAGFGDYAVSPLMNPPMTTVHQPIYSIGQTAVTAFDQLLRQKTYKKIQTTLPTRLIVRDTTKEASGLS</sequence>
<reference evidence="5 6" key="1">
    <citation type="submission" date="2021-07" db="EMBL/GenBank/DDBJ databases">
        <title>Paenibacillus radiodurans sp. nov., isolated from the southeastern edge of Tengger Desert.</title>
        <authorList>
            <person name="Zhang G."/>
        </authorList>
    </citation>
    <scope>NUCLEOTIDE SEQUENCE [LARGE SCALE GENOMIC DNA]</scope>
    <source>
        <strain evidence="5 6">CCM 7311</strain>
    </source>
</reference>
<dbReference type="SUPFAM" id="SSF53822">
    <property type="entry name" value="Periplasmic binding protein-like I"/>
    <property type="match status" value="1"/>
</dbReference>
<dbReference type="SMART" id="SM00354">
    <property type="entry name" value="HTH_LACI"/>
    <property type="match status" value="1"/>
</dbReference>
<proteinExistence type="predicted"/>
<dbReference type="Pfam" id="PF13377">
    <property type="entry name" value="Peripla_BP_3"/>
    <property type="match status" value="1"/>
</dbReference>
<comment type="caution">
    <text evidence="5">The sequence shown here is derived from an EMBL/GenBank/DDBJ whole genome shotgun (WGS) entry which is preliminary data.</text>
</comment>
<dbReference type="RefSeq" id="WP_210043876.1">
    <property type="nucleotide sequence ID" value="NZ_JBHLVU010000001.1"/>
</dbReference>
<dbReference type="PANTHER" id="PTHR30146:SF109">
    <property type="entry name" value="HTH-TYPE TRANSCRIPTIONAL REGULATOR GALS"/>
    <property type="match status" value="1"/>
</dbReference>
<organism evidence="5 6">
    <name type="scientific">Paenibacillus sepulcri</name>
    <dbReference type="NCBI Taxonomy" id="359917"/>
    <lineage>
        <taxon>Bacteria</taxon>
        <taxon>Bacillati</taxon>
        <taxon>Bacillota</taxon>
        <taxon>Bacilli</taxon>
        <taxon>Bacillales</taxon>
        <taxon>Paenibacillaceae</taxon>
        <taxon>Paenibacillus</taxon>
    </lineage>
</organism>
<evidence type="ECO:0000313" key="5">
    <source>
        <dbReference type="EMBL" id="MBW7457039.1"/>
    </source>
</evidence>
<gene>
    <name evidence="5" type="ORF">K0U00_23670</name>
</gene>
<name>A0ABS7C800_9BACL</name>
<keyword evidence="3" id="KW-0804">Transcription</keyword>